<dbReference type="GO" id="GO:0008168">
    <property type="term" value="F:methyltransferase activity"/>
    <property type="evidence" value="ECO:0007669"/>
    <property type="project" value="UniProtKB-KW"/>
</dbReference>
<proteinExistence type="predicted"/>
<organism evidence="2 3">
    <name type="scientific">Paenibacillus bovis</name>
    <dbReference type="NCBI Taxonomy" id="1616788"/>
    <lineage>
        <taxon>Bacteria</taxon>
        <taxon>Bacillati</taxon>
        <taxon>Bacillota</taxon>
        <taxon>Bacilli</taxon>
        <taxon>Bacillales</taxon>
        <taxon>Paenibacillaceae</taxon>
        <taxon>Paenibacillus</taxon>
    </lineage>
</organism>
<dbReference type="Pfam" id="PF13649">
    <property type="entry name" value="Methyltransf_25"/>
    <property type="match status" value="1"/>
</dbReference>
<evidence type="ECO:0000313" key="2">
    <source>
        <dbReference type="EMBL" id="ANF98592.1"/>
    </source>
</evidence>
<protein>
    <submittedName>
        <fullName evidence="2">SAM-dependent methyltransferase</fullName>
    </submittedName>
</protein>
<dbReference type="InterPro" id="IPR052939">
    <property type="entry name" value="23S_rRNA_MeTrnsfrase_RlmA"/>
</dbReference>
<keyword evidence="3" id="KW-1185">Reference proteome</keyword>
<dbReference type="EMBL" id="CP013023">
    <property type="protein sequence ID" value="ANF98592.1"/>
    <property type="molecule type" value="Genomic_DNA"/>
</dbReference>
<accession>A0A172ZMF7</accession>
<dbReference type="GO" id="GO:0032259">
    <property type="term" value="P:methylation"/>
    <property type="evidence" value="ECO:0007669"/>
    <property type="project" value="UniProtKB-KW"/>
</dbReference>
<dbReference type="Gene3D" id="3.40.50.150">
    <property type="entry name" value="Vaccinia Virus protein VP39"/>
    <property type="match status" value="1"/>
</dbReference>
<dbReference type="InterPro" id="IPR041698">
    <property type="entry name" value="Methyltransf_25"/>
</dbReference>
<dbReference type="PANTHER" id="PTHR43460">
    <property type="entry name" value="METHYLTRANSFERASE"/>
    <property type="match status" value="1"/>
</dbReference>
<dbReference type="InterPro" id="IPR029063">
    <property type="entry name" value="SAM-dependent_MTases_sf"/>
</dbReference>
<evidence type="ECO:0000259" key="1">
    <source>
        <dbReference type="Pfam" id="PF13649"/>
    </source>
</evidence>
<dbReference type="OrthoDB" id="9795864at2"/>
<feature type="domain" description="Methyltransferase" evidence="1">
    <location>
        <begin position="50"/>
        <end position="135"/>
    </location>
</feature>
<reference evidence="3" key="1">
    <citation type="submission" date="2015-10" db="EMBL/GenBank/DDBJ databases">
        <title>Genome of Paenibacillus bovis sp. nov.</title>
        <authorList>
            <person name="Wu Z."/>
            <person name="Gao C."/>
            <person name="Liu Z."/>
            <person name="Zheng H."/>
        </authorList>
    </citation>
    <scope>NUCLEOTIDE SEQUENCE [LARGE SCALE GENOMIC DNA]</scope>
    <source>
        <strain evidence="3">BD3526</strain>
    </source>
</reference>
<dbReference type="CDD" id="cd02440">
    <property type="entry name" value="AdoMet_MTases"/>
    <property type="match status" value="1"/>
</dbReference>
<dbReference type="KEGG" id="pbv:AR543_02225"/>
<dbReference type="RefSeq" id="WP_060536607.1">
    <property type="nucleotide sequence ID" value="NZ_CP013023.1"/>
</dbReference>
<dbReference type="AlphaFoldDB" id="A0A172ZMF7"/>
<gene>
    <name evidence="2" type="ORF">AR543_02225</name>
</gene>
<reference evidence="2 3" key="2">
    <citation type="journal article" date="2016" name="Int. J. Syst. Evol. Microbiol.">
        <title>Paenibacillus bovis sp. nov., isolated from raw yak (Bos grunniens) milk.</title>
        <authorList>
            <person name="Gao C."/>
            <person name="Han J."/>
            <person name="Liu Z."/>
            <person name="Xu X."/>
            <person name="Hang F."/>
            <person name="Wu Z."/>
        </authorList>
    </citation>
    <scope>NUCLEOTIDE SEQUENCE [LARGE SCALE GENOMIC DNA]</scope>
    <source>
        <strain evidence="2 3">BD3526</strain>
    </source>
</reference>
<name>A0A172ZMF7_9BACL</name>
<sequence length="248" mass="28005">MRESEYRAFYDRVGPDNGWDFSRMKYESQGIAWDLYKEVAGHCAPHDLLLDIGTGGGEELLELADAALLLIGVEQSAGMMQRAAANLAASDQRNVRILQMDARALQFPDGFFNIISCRHAPFSASETARVLAPDGVFLTQQVSEGDKWNLVQAFGKEQDRQPDGTLLNRYTEELHAAGFRHIHSEEYDAVEYYATVEDLIFLLKHAPIIRNFGEQAEDFAILDRFVQEYGTDQGIQTNSKRFKIVAHR</sequence>
<evidence type="ECO:0000313" key="3">
    <source>
        <dbReference type="Proteomes" id="UP000078148"/>
    </source>
</evidence>
<dbReference type="Proteomes" id="UP000078148">
    <property type="component" value="Chromosome"/>
</dbReference>
<dbReference type="PANTHER" id="PTHR43460:SF1">
    <property type="entry name" value="METHYLTRANSFERASE TYPE 11 DOMAIN-CONTAINING PROTEIN"/>
    <property type="match status" value="1"/>
</dbReference>
<dbReference type="STRING" id="1616788.AR543_02225"/>
<keyword evidence="2" id="KW-0489">Methyltransferase</keyword>
<keyword evidence="2" id="KW-0808">Transferase</keyword>
<dbReference type="SUPFAM" id="SSF53335">
    <property type="entry name" value="S-adenosyl-L-methionine-dependent methyltransferases"/>
    <property type="match status" value="1"/>
</dbReference>